<dbReference type="EMBL" id="AP018712">
    <property type="protein sequence ID" value="BBE30509.1"/>
    <property type="molecule type" value="Genomic_DNA"/>
</dbReference>
<accession>A0A7G1GAJ6</accession>
<keyword evidence="5" id="KW-0547">Nucleotide-binding</keyword>
<evidence type="ECO:0000259" key="8">
    <source>
        <dbReference type="Pfam" id="PF00483"/>
    </source>
</evidence>
<evidence type="ECO:0000256" key="3">
    <source>
        <dbReference type="ARBA" id="ARBA00022679"/>
    </source>
</evidence>
<evidence type="ECO:0000256" key="5">
    <source>
        <dbReference type="ARBA" id="ARBA00022741"/>
    </source>
</evidence>
<comment type="catalytic activity">
    <reaction evidence="7">
        <text>alpha-D-mannose 1-phosphate + GTP + H(+) = GDP-alpha-D-mannose + diphosphate</text>
        <dbReference type="Rhea" id="RHEA:15229"/>
        <dbReference type="ChEBI" id="CHEBI:15378"/>
        <dbReference type="ChEBI" id="CHEBI:33019"/>
        <dbReference type="ChEBI" id="CHEBI:37565"/>
        <dbReference type="ChEBI" id="CHEBI:57527"/>
        <dbReference type="ChEBI" id="CHEBI:58409"/>
        <dbReference type="EC" id="2.7.7.13"/>
    </reaction>
</comment>
<dbReference type="KEGG" id="ocy:OSSY52_06500"/>
<dbReference type="InParanoid" id="A0A7G1GAJ6"/>
<dbReference type="Pfam" id="PF22640">
    <property type="entry name" value="ManC_GMP_beta-helix"/>
    <property type="match status" value="1"/>
</dbReference>
<gene>
    <name evidence="10" type="ORF">OSSY52_06500</name>
</gene>
<dbReference type="InterPro" id="IPR005835">
    <property type="entry name" value="NTP_transferase_dom"/>
</dbReference>
<organism evidence="10 11">
    <name type="scientific">Tepiditoga spiralis</name>
    <dbReference type="NCBI Taxonomy" id="2108365"/>
    <lineage>
        <taxon>Bacteria</taxon>
        <taxon>Thermotogati</taxon>
        <taxon>Thermotogota</taxon>
        <taxon>Thermotogae</taxon>
        <taxon>Petrotogales</taxon>
        <taxon>Petrotogaceae</taxon>
        <taxon>Tepiditoga</taxon>
    </lineage>
</organism>
<name>A0A7G1GAJ6_9BACT</name>
<evidence type="ECO:0000256" key="7">
    <source>
        <dbReference type="ARBA" id="ARBA00047343"/>
    </source>
</evidence>
<dbReference type="InterPro" id="IPR051161">
    <property type="entry name" value="Mannose-6P_isomerase_type2"/>
</dbReference>
<reference evidence="10 11" key="1">
    <citation type="submission" date="2018-06" db="EMBL/GenBank/DDBJ databases">
        <title>Genome sequencing of Oceanotoga sp. sy52.</title>
        <authorList>
            <person name="Mori K."/>
        </authorList>
    </citation>
    <scope>NUCLEOTIDE SEQUENCE [LARGE SCALE GENOMIC DNA]</scope>
    <source>
        <strain evidence="11">sy52</strain>
    </source>
</reference>
<dbReference type="EC" id="2.7.7.13" evidence="2"/>
<keyword evidence="6" id="KW-0342">GTP-binding</keyword>
<dbReference type="PANTHER" id="PTHR46390">
    <property type="entry name" value="MANNOSE-1-PHOSPHATE GUANYLYLTRANSFERASE"/>
    <property type="match status" value="1"/>
</dbReference>
<dbReference type="Pfam" id="PF00483">
    <property type="entry name" value="NTP_transferase"/>
    <property type="match status" value="1"/>
</dbReference>
<dbReference type="GO" id="GO:0005525">
    <property type="term" value="F:GTP binding"/>
    <property type="evidence" value="ECO:0007669"/>
    <property type="project" value="UniProtKB-KW"/>
</dbReference>
<dbReference type="GO" id="GO:0009298">
    <property type="term" value="P:GDP-mannose biosynthetic process"/>
    <property type="evidence" value="ECO:0007669"/>
    <property type="project" value="TreeGrafter"/>
</dbReference>
<dbReference type="InterPro" id="IPR049577">
    <property type="entry name" value="GMPP_N"/>
</dbReference>
<dbReference type="PANTHER" id="PTHR46390:SF1">
    <property type="entry name" value="MANNOSE-1-PHOSPHATE GUANYLYLTRANSFERASE"/>
    <property type="match status" value="1"/>
</dbReference>
<keyword evidence="11" id="KW-1185">Reference proteome</keyword>
<dbReference type="SUPFAM" id="SSF159283">
    <property type="entry name" value="Guanosine diphospho-D-mannose pyrophosphorylase/mannose-6-phosphate isomerase linker domain"/>
    <property type="match status" value="1"/>
</dbReference>
<keyword evidence="3 10" id="KW-0808">Transferase</keyword>
<evidence type="ECO:0000256" key="1">
    <source>
        <dbReference type="ARBA" id="ARBA00006115"/>
    </source>
</evidence>
<evidence type="ECO:0000256" key="4">
    <source>
        <dbReference type="ARBA" id="ARBA00022695"/>
    </source>
</evidence>
<dbReference type="Gene3D" id="3.90.550.10">
    <property type="entry name" value="Spore Coat Polysaccharide Biosynthesis Protein SpsA, Chain A"/>
    <property type="match status" value="1"/>
</dbReference>
<evidence type="ECO:0000313" key="11">
    <source>
        <dbReference type="Proteomes" id="UP000516361"/>
    </source>
</evidence>
<dbReference type="GO" id="GO:0004475">
    <property type="term" value="F:mannose-1-phosphate guanylyltransferase (GTP) activity"/>
    <property type="evidence" value="ECO:0007669"/>
    <property type="project" value="UniProtKB-EC"/>
</dbReference>
<evidence type="ECO:0000256" key="6">
    <source>
        <dbReference type="ARBA" id="ARBA00023134"/>
    </source>
</evidence>
<dbReference type="AlphaFoldDB" id="A0A7G1GAJ6"/>
<comment type="similarity">
    <text evidence="1">Belongs to the mannose-6-phosphate isomerase type 2 family.</text>
</comment>
<dbReference type="CDD" id="cd02509">
    <property type="entry name" value="GDP-M1P_Guanylyltransferase"/>
    <property type="match status" value="1"/>
</dbReference>
<evidence type="ECO:0000256" key="2">
    <source>
        <dbReference type="ARBA" id="ARBA00012387"/>
    </source>
</evidence>
<dbReference type="FunFam" id="3.90.550.10:FF:000046">
    <property type="entry name" value="Mannose-1-phosphate guanylyltransferase (GDP)"/>
    <property type="match status" value="1"/>
</dbReference>
<dbReference type="InterPro" id="IPR054566">
    <property type="entry name" value="ManC/GMP-like_b-helix"/>
</dbReference>
<protein>
    <recommendedName>
        <fullName evidence="2">mannose-1-phosphate guanylyltransferase</fullName>
        <ecNumber evidence="2">2.7.7.13</ecNumber>
    </recommendedName>
</protein>
<dbReference type="InterPro" id="IPR029044">
    <property type="entry name" value="Nucleotide-diphossugar_trans"/>
</dbReference>
<dbReference type="RefSeq" id="WP_232521289.1">
    <property type="nucleotide sequence ID" value="NZ_AP018712.1"/>
</dbReference>
<sequence>MVKIKAIILAGGSGERFWPLSNSKTPKQFLKIFSNKSLIRETYERLVLKLDPKDIFVITAEKHFDLTKKELPELPEENIILEPIPRNTAPACTLATLVADKNEVVFILPADHYIPDVENFWKTIFKAVNAAKEYDGLFTLGIKPTRPETGYGYIESKNEVEENIFKVKAFREKPNVETAIDFIKKGNFYWNSGMFIWKKDVFFEEMEKYNSNIIKKLKDVDPRNIEKLRKIMPEVEKISIDYALMEKSKKVYTIKSNFSWSDVGNWLSVRELKGYSDENENVKVVEGKNIYVSSKKFVGVIGLSNIVVVETDNGILVANEEKVQKVREIVSELKEKGKF</sequence>
<proteinExistence type="inferred from homology"/>
<feature type="domain" description="MannoseP isomerase/GMP-like beta-helix" evidence="9">
    <location>
        <begin position="282"/>
        <end position="333"/>
    </location>
</feature>
<dbReference type="SUPFAM" id="SSF53448">
    <property type="entry name" value="Nucleotide-diphospho-sugar transferases"/>
    <property type="match status" value="1"/>
</dbReference>
<keyword evidence="4 10" id="KW-0548">Nucleotidyltransferase</keyword>
<feature type="domain" description="Nucleotidyl transferase" evidence="8">
    <location>
        <begin position="5"/>
        <end position="271"/>
    </location>
</feature>
<dbReference type="Proteomes" id="UP000516361">
    <property type="component" value="Chromosome"/>
</dbReference>
<evidence type="ECO:0000259" key="9">
    <source>
        <dbReference type="Pfam" id="PF22640"/>
    </source>
</evidence>
<evidence type="ECO:0000313" key="10">
    <source>
        <dbReference type="EMBL" id="BBE30509.1"/>
    </source>
</evidence>